<dbReference type="EMBL" id="JAVIJF010000015">
    <property type="protein sequence ID" value="MDX8527012.1"/>
    <property type="molecule type" value="Genomic_DNA"/>
</dbReference>
<accession>A0ABU4ZNQ8</accession>
<keyword evidence="3" id="KW-1185">Reference proteome</keyword>
<name>A0ABU4ZNQ8_9HYPH</name>
<evidence type="ECO:0000313" key="2">
    <source>
        <dbReference type="EMBL" id="MDX8527012.1"/>
    </source>
</evidence>
<sequence length="73" mass="7500">MTSLVDRHAAAESLGAVWFQQGKSGMKIGEAEAAAFPARPLACFPNEPLDVGPAQTGSLQRQGAQDGVLGSFG</sequence>
<organism evidence="2 3">
    <name type="scientific">Mesorhizobium montanum</name>
    <dbReference type="NCBI Taxonomy" id="3072323"/>
    <lineage>
        <taxon>Bacteria</taxon>
        <taxon>Pseudomonadati</taxon>
        <taxon>Pseudomonadota</taxon>
        <taxon>Alphaproteobacteria</taxon>
        <taxon>Hyphomicrobiales</taxon>
        <taxon>Phyllobacteriaceae</taxon>
        <taxon>Mesorhizobium</taxon>
    </lineage>
</organism>
<comment type="caution">
    <text evidence="2">The sequence shown here is derived from an EMBL/GenBank/DDBJ whole genome shotgun (WGS) entry which is preliminary data.</text>
</comment>
<proteinExistence type="predicted"/>
<reference evidence="2 3" key="1">
    <citation type="submission" date="2023-08" db="EMBL/GenBank/DDBJ databases">
        <title>Implementing the SeqCode for naming new Mesorhizobium species isolated from Vachellia karroo root nodules.</title>
        <authorList>
            <person name="Van Lill M."/>
        </authorList>
    </citation>
    <scope>NUCLEOTIDE SEQUENCE [LARGE SCALE GENOMIC DNA]</scope>
    <source>
        <strain evidence="2 3">MSK 1335</strain>
    </source>
</reference>
<dbReference type="Proteomes" id="UP001276840">
    <property type="component" value="Unassembled WGS sequence"/>
</dbReference>
<gene>
    <name evidence="2" type="ORF">RFM68_21150</name>
</gene>
<feature type="region of interest" description="Disordered" evidence="1">
    <location>
        <begin position="47"/>
        <end position="73"/>
    </location>
</feature>
<evidence type="ECO:0000256" key="1">
    <source>
        <dbReference type="SAM" id="MobiDB-lite"/>
    </source>
</evidence>
<evidence type="ECO:0000313" key="3">
    <source>
        <dbReference type="Proteomes" id="UP001276840"/>
    </source>
</evidence>
<dbReference type="RefSeq" id="WP_320234946.1">
    <property type="nucleotide sequence ID" value="NZ_JAVIJF010000015.1"/>
</dbReference>
<protein>
    <submittedName>
        <fullName evidence="2">Uncharacterized protein</fullName>
    </submittedName>
</protein>